<sequence>MKTSNMGFRDKTLFILGMSLCGVFVFVLVVGVIVALFTSWYDKKRTGTIDSIPMQDDEVAATLKAESDEQRL</sequence>
<evidence type="ECO:0000313" key="2">
    <source>
        <dbReference type="EMBL" id="MBD1379814.1"/>
    </source>
</evidence>
<feature type="transmembrane region" description="Helical" evidence="1">
    <location>
        <begin position="12"/>
        <end position="37"/>
    </location>
</feature>
<proteinExistence type="predicted"/>
<protein>
    <submittedName>
        <fullName evidence="2">Uncharacterized protein</fullName>
    </submittedName>
</protein>
<keyword evidence="3" id="KW-1185">Reference proteome</keyword>
<accession>A0A926NAI3</accession>
<keyword evidence="1" id="KW-0472">Membrane</keyword>
<keyword evidence="1" id="KW-1133">Transmembrane helix</keyword>
<reference evidence="2" key="1">
    <citation type="submission" date="2020-09" db="EMBL/GenBank/DDBJ databases">
        <title>A novel bacterium of genus Bacillus, isolated from South China Sea.</title>
        <authorList>
            <person name="Huang H."/>
            <person name="Mo K."/>
            <person name="Hu Y."/>
        </authorList>
    </citation>
    <scope>NUCLEOTIDE SEQUENCE</scope>
    <source>
        <strain evidence="2">IB182487</strain>
    </source>
</reference>
<keyword evidence="1" id="KW-0812">Transmembrane</keyword>
<dbReference type="AlphaFoldDB" id="A0A926NAI3"/>
<gene>
    <name evidence="2" type="ORF">IC621_06180</name>
</gene>
<name>A0A926NAI3_9BACI</name>
<evidence type="ECO:0000256" key="1">
    <source>
        <dbReference type="SAM" id="Phobius"/>
    </source>
</evidence>
<comment type="caution">
    <text evidence="2">The sequence shown here is derived from an EMBL/GenBank/DDBJ whole genome shotgun (WGS) entry which is preliminary data.</text>
</comment>
<dbReference type="Proteomes" id="UP000626844">
    <property type="component" value="Unassembled WGS sequence"/>
</dbReference>
<dbReference type="EMBL" id="JACXAI010000005">
    <property type="protein sequence ID" value="MBD1379814.1"/>
    <property type="molecule type" value="Genomic_DNA"/>
</dbReference>
<dbReference type="RefSeq" id="WP_191156781.1">
    <property type="nucleotide sequence ID" value="NZ_JACXAI010000005.1"/>
</dbReference>
<organism evidence="2 3">
    <name type="scientific">Metabacillus arenae</name>
    <dbReference type="NCBI Taxonomy" id="2771434"/>
    <lineage>
        <taxon>Bacteria</taxon>
        <taxon>Bacillati</taxon>
        <taxon>Bacillota</taxon>
        <taxon>Bacilli</taxon>
        <taxon>Bacillales</taxon>
        <taxon>Bacillaceae</taxon>
        <taxon>Metabacillus</taxon>
    </lineage>
</organism>
<evidence type="ECO:0000313" key="3">
    <source>
        <dbReference type="Proteomes" id="UP000626844"/>
    </source>
</evidence>